<dbReference type="Pfam" id="PF23385">
    <property type="entry name" value="Beta-prop_IFT140_2nd"/>
    <property type="match status" value="1"/>
</dbReference>
<evidence type="ECO:0000259" key="7">
    <source>
        <dbReference type="Pfam" id="PF23385"/>
    </source>
</evidence>
<evidence type="ECO:0000259" key="6">
    <source>
        <dbReference type="Pfam" id="PF23383"/>
    </source>
</evidence>
<dbReference type="Proteomes" id="UP000050794">
    <property type="component" value="Unassembled WGS sequence"/>
</dbReference>
<proteinExistence type="predicted"/>
<name>A0A183V2Y0_TOXCA</name>
<accession>A0A183V2Y0</accession>
<dbReference type="GO" id="GO:0005930">
    <property type="term" value="C:axoneme"/>
    <property type="evidence" value="ECO:0007669"/>
    <property type="project" value="TreeGrafter"/>
</dbReference>
<reference evidence="8 9" key="2">
    <citation type="submission" date="2018-11" db="EMBL/GenBank/DDBJ databases">
        <authorList>
            <consortium name="Pathogen Informatics"/>
        </authorList>
    </citation>
    <scope>NUCLEOTIDE SEQUENCE [LARGE SCALE GENOMIC DNA]</scope>
</reference>
<dbReference type="WBParaSite" id="TCNE_0001510001-mRNA-1">
    <property type="protein sequence ID" value="TCNE_0001510001-mRNA-1"/>
    <property type="gene ID" value="TCNE_0001510001"/>
</dbReference>
<comment type="subcellular location">
    <subcellularLocation>
        <location evidence="1">Cell projection</location>
        <location evidence="1">Cilium</location>
    </subcellularLocation>
</comment>
<keyword evidence="2" id="KW-0853">WD repeat</keyword>
<dbReference type="GO" id="GO:0036064">
    <property type="term" value="C:ciliary basal body"/>
    <property type="evidence" value="ECO:0007669"/>
    <property type="project" value="TreeGrafter"/>
</dbReference>
<dbReference type="Gene3D" id="2.130.10.10">
    <property type="entry name" value="YVTN repeat-like/Quinoprotein amine dehydrogenase"/>
    <property type="match status" value="1"/>
</dbReference>
<dbReference type="InterPro" id="IPR056155">
    <property type="entry name" value="Beta-prop_IFT140_2nd"/>
</dbReference>
<evidence type="ECO:0000256" key="5">
    <source>
        <dbReference type="ARBA" id="ARBA00023273"/>
    </source>
</evidence>
<keyword evidence="4" id="KW-0969">Cilium</keyword>
<protein>
    <submittedName>
        <fullName evidence="10">WD_REPEATS_REGION domain-containing protein</fullName>
    </submittedName>
</protein>
<dbReference type="InterPro" id="IPR015943">
    <property type="entry name" value="WD40/YVTN_repeat-like_dom_sf"/>
</dbReference>
<keyword evidence="9" id="KW-1185">Reference proteome</keyword>
<reference evidence="10" key="1">
    <citation type="submission" date="2016-06" db="UniProtKB">
        <authorList>
            <consortium name="WormBaseParasite"/>
        </authorList>
    </citation>
    <scope>IDENTIFICATION</scope>
</reference>
<evidence type="ECO:0000256" key="4">
    <source>
        <dbReference type="ARBA" id="ARBA00023069"/>
    </source>
</evidence>
<dbReference type="PANTHER" id="PTHR15722:SF7">
    <property type="entry name" value="INTRAFLAGELLAR TRANSPORT PROTEIN 140 HOMOLOG"/>
    <property type="match status" value="1"/>
</dbReference>
<dbReference type="InterPro" id="IPR036322">
    <property type="entry name" value="WD40_repeat_dom_sf"/>
</dbReference>
<evidence type="ECO:0000313" key="8">
    <source>
        <dbReference type="EMBL" id="VDM46421.1"/>
    </source>
</evidence>
<dbReference type="AlphaFoldDB" id="A0A183V2Y0"/>
<keyword evidence="3" id="KW-0677">Repeat</keyword>
<keyword evidence="5" id="KW-0966">Cell projection</keyword>
<dbReference type="EMBL" id="UYWY01022629">
    <property type="protein sequence ID" value="VDM46421.1"/>
    <property type="molecule type" value="Genomic_DNA"/>
</dbReference>
<feature type="domain" description="IFT140 second beta-propeller" evidence="7">
    <location>
        <begin position="227"/>
        <end position="324"/>
    </location>
</feature>
<evidence type="ECO:0000313" key="10">
    <source>
        <dbReference type="WBParaSite" id="TCNE_0001510001-mRNA-1"/>
    </source>
</evidence>
<dbReference type="Pfam" id="PF23383">
    <property type="entry name" value="Beta-prop_IFT140_1st"/>
    <property type="match status" value="1"/>
</dbReference>
<evidence type="ECO:0000313" key="9">
    <source>
        <dbReference type="Proteomes" id="UP000050794"/>
    </source>
</evidence>
<dbReference type="PANTHER" id="PTHR15722">
    <property type="entry name" value="IFT140/172-RELATED"/>
    <property type="match status" value="1"/>
</dbReference>
<dbReference type="InterPro" id="IPR056154">
    <property type="entry name" value="Beta-prop_IFT140_1st"/>
</dbReference>
<sequence length="340" mass="37401">MHCHIFKAESAIVQVLEVESKSLVLALGREMMLYQLVLLPNAKVEEKIRVKLSGKWPNFHMIMAEEGILAMCSAEKDVRIWNLNTEDNGTISLRTSKGFSPGDVVVCISYSPRKGCLSGGTSDGKVATWKRRVGGDEESIEEGWKLQEAVDVGSQVTALCWAITSNALAVSTGFAVTILKEQPILSHMSSDVKTVEFESSVGEELLHLLASSSCHSRLFAKLLSILQLAAIQTGNMSFLLVRLHPTEQQELQLTLSVKGIFVGEKHIAVWDHEQIAIYEMVDSVHSPLKSQIVSCFACAVSGVAVYQQNVYCLEPEKVNVRTIQVAAHSYESFFRSGDAD</sequence>
<feature type="domain" description="IFT140 first beta-propeller" evidence="6">
    <location>
        <begin position="3"/>
        <end position="182"/>
    </location>
</feature>
<organism evidence="9 10">
    <name type="scientific">Toxocara canis</name>
    <name type="common">Canine roundworm</name>
    <dbReference type="NCBI Taxonomy" id="6265"/>
    <lineage>
        <taxon>Eukaryota</taxon>
        <taxon>Metazoa</taxon>
        <taxon>Ecdysozoa</taxon>
        <taxon>Nematoda</taxon>
        <taxon>Chromadorea</taxon>
        <taxon>Rhabditida</taxon>
        <taxon>Spirurina</taxon>
        <taxon>Ascaridomorpha</taxon>
        <taxon>Ascaridoidea</taxon>
        <taxon>Toxocaridae</taxon>
        <taxon>Toxocara</taxon>
    </lineage>
</organism>
<evidence type="ECO:0000256" key="2">
    <source>
        <dbReference type="ARBA" id="ARBA00022574"/>
    </source>
</evidence>
<dbReference type="SUPFAM" id="SSF50978">
    <property type="entry name" value="WD40 repeat-like"/>
    <property type="match status" value="1"/>
</dbReference>
<evidence type="ECO:0000256" key="3">
    <source>
        <dbReference type="ARBA" id="ARBA00022737"/>
    </source>
</evidence>
<dbReference type="GO" id="GO:0035721">
    <property type="term" value="P:intraciliary retrograde transport"/>
    <property type="evidence" value="ECO:0007669"/>
    <property type="project" value="TreeGrafter"/>
</dbReference>
<evidence type="ECO:0000256" key="1">
    <source>
        <dbReference type="ARBA" id="ARBA00004138"/>
    </source>
</evidence>
<dbReference type="GO" id="GO:0030991">
    <property type="term" value="C:intraciliary transport particle A"/>
    <property type="evidence" value="ECO:0007669"/>
    <property type="project" value="TreeGrafter"/>
</dbReference>
<gene>
    <name evidence="8" type="ORF">TCNE_LOCUS15100</name>
</gene>